<feature type="transmembrane region" description="Helical" evidence="1">
    <location>
        <begin position="74"/>
        <end position="98"/>
    </location>
</feature>
<reference evidence="2 3" key="1">
    <citation type="submission" date="2018-06" db="EMBL/GenBank/DDBJ databases">
        <authorList>
            <consortium name="Pathogen Informatics"/>
            <person name="Doyle S."/>
        </authorList>
    </citation>
    <scope>NUCLEOTIDE SEQUENCE [LARGE SCALE GENOMIC DNA]</scope>
    <source>
        <strain evidence="2 3">NCTC13465</strain>
    </source>
</reference>
<dbReference type="Pfam" id="PF03613">
    <property type="entry name" value="EIID-AGA"/>
    <property type="match status" value="1"/>
</dbReference>
<evidence type="ECO:0000256" key="1">
    <source>
        <dbReference type="SAM" id="Phobius"/>
    </source>
</evidence>
<dbReference type="PANTHER" id="PTHR32502">
    <property type="entry name" value="N-ACETYLGALACTOSAMINE PERMEASE II COMPONENT-RELATED"/>
    <property type="match status" value="1"/>
</dbReference>
<feature type="transmembrane region" description="Helical" evidence="1">
    <location>
        <begin position="145"/>
        <end position="164"/>
    </location>
</feature>
<gene>
    <name evidence="2" type="primary">manZ_2</name>
    <name evidence="2" type="ORF">NCTC13465_01150</name>
</gene>
<dbReference type="AlphaFoldDB" id="A0A2X3GZV5"/>
<dbReference type="Proteomes" id="UP000251721">
    <property type="component" value="Unassembled WGS sequence"/>
</dbReference>
<dbReference type="PANTHER" id="PTHR32502:SF23">
    <property type="entry name" value="TRANSPORT PROTEIN, PTS SYSTEM"/>
    <property type="match status" value="1"/>
</dbReference>
<dbReference type="InterPro" id="IPR004704">
    <property type="entry name" value="PTS_IID_man"/>
</dbReference>
<dbReference type="PROSITE" id="PS51108">
    <property type="entry name" value="PTS_EIID"/>
    <property type="match status" value="1"/>
</dbReference>
<evidence type="ECO:0000313" key="3">
    <source>
        <dbReference type="Proteomes" id="UP000251721"/>
    </source>
</evidence>
<sequence>MGPLAGIGDSIFWGSLKVIAAGMGIYFAQQGSLLGPILALLVYNLPHLLCRWYGLKLGYRAGTTWLMRIYQSGLMDRVTYIASIVGLMVVGAMTASMIDITTPLSFTAGQTTMKAQEFIDKILPSLLPLLFTLGMYKLIRKGVNINWILLGTVAFGMAASALGLL</sequence>
<organism evidence="2 3">
    <name type="scientific">Klebsiella pneumoniae</name>
    <dbReference type="NCBI Taxonomy" id="573"/>
    <lineage>
        <taxon>Bacteria</taxon>
        <taxon>Pseudomonadati</taxon>
        <taxon>Pseudomonadota</taxon>
        <taxon>Gammaproteobacteria</taxon>
        <taxon>Enterobacterales</taxon>
        <taxon>Enterobacteriaceae</taxon>
        <taxon>Klebsiella/Raoultella group</taxon>
        <taxon>Klebsiella</taxon>
        <taxon>Klebsiella pneumoniae complex</taxon>
    </lineage>
</organism>
<proteinExistence type="predicted"/>
<evidence type="ECO:0000313" key="2">
    <source>
        <dbReference type="EMBL" id="SQC41889.1"/>
    </source>
</evidence>
<keyword evidence="1" id="KW-0812">Transmembrane</keyword>
<dbReference type="GO" id="GO:0005886">
    <property type="term" value="C:plasma membrane"/>
    <property type="evidence" value="ECO:0007669"/>
    <property type="project" value="TreeGrafter"/>
</dbReference>
<feature type="transmembrane region" description="Helical" evidence="1">
    <location>
        <begin position="33"/>
        <end position="53"/>
    </location>
</feature>
<keyword evidence="1" id="KW-0472">Membrane</keyword>
<feature type="transmembrane region" description="Helical" evidence="1">
    <location>
        <begin position="118"/>
        <end position="138"/>
    </location>
</feature>
<accession>A0A2X3GZV5</accession>
<name>A0A2X3GZV5_KLEPN</name>
<dbReference type="EMBL" id="UAWQ01000007">
    <property type="protein sequence ID" value="SQC41889.1"/>
    <property type="molecule type" value="Genomic_DNA"/>
</dbReference>
<dbReference type="InterPro" id="IPR050303">
    <property type="entry name" value="GatZ_KbaZ_carbometab"/>
</dbReference>
<keyword evidence="1" id="KW-1133">Transmembrane helix</keyword>
<protein>
    <submittedName>
        <fullName evidence="2">PTS system mannose-specific transporter subunit IID</fullName>
    </submittedName>
</protein>
<dbReference type="GO" id="GO:0009401">
    <property type="term" value="P:phosphoenolpyruvate-dependent sugar phosphotransferase system"/>
    <property type="evidence" value="ECO:0007669"/>
    <property type="project" value="InterPro"/>
</dbReference>